<reference evidence="1 2" key="1">
    <citation type="journal article" date="2006" name="Science">
        <title>Phytophthora genome sequences uncover evolutionary origins and mechanisms of pathogenesis.</title>
        <authorList>
            <person name="Tyler B.M."/>
            <person name="Tripathy S."/>
            <person name="Zhang X."/>
            <person name="Dehal P."/>
            <person name="Jiang R.H."/>
            <person name="Aerts A."/>
            <person name="Arredondo F.D."/>
            <person name="Baxter L."/>
            <person name="Bensasson D."/>
            <person name="Beynon J.L."/>
            <person name="Chapman J."/>
            <person name="Damasceno C.M."/>
            <person name="Dorrance A.E."/>
            <person name="Dou D."/>
            <person name="Dickerman A.W."/>
            <person name="Dubchak I.L."/>
            <person name="Garbelotto M."/>
            <person name="Gijzen M."/>
            <person name="Gordon S.G."/>
            <person name="Govers F."/>
            <person name="Grunwald N.J."/>
            <person name="Huang W."/>
            <person name="Ivors K.L."/>
            <person name="Jones R.W."/>
            <person name="Kamoun S."/>
            <person name="Krampis K."/>
            <person name="Lamour K.H."/>
            <person name="Lee M.K."/>
            <person name="McDonald W.H."/>
            <person name="Medina M."/>
            <person name="Meijer H.J."/>
            <person name="Nordberg E.K."/>
            <person name="Maclean D.J."/>
            <person name="Ospina-Giraldo M.D."/>
            <person name="Morris P.F."/>
            <person name="Phuntumart V."/>
            <person name="Putnam N.H."/>
            <person name="Rash S."/>
            <person name="Rose J.K."/>
            <person name="Sakihama Y."/>
            <person name="Salamov A.A."/>
            <person name="Savidor A."/>
            <person name="Scheuring C.F."/>
            <person name="Smith B.M."/>
            <person name="Sobral B.W."/>
            <person name="Terry A."/>
            <person name="Torto-Alalibo T.A."/>
            <person name="Win J."/>
            <person name="Xu Z."/>
            <person name="Zhang H."/>
            <person name="Grigoriev I.V."/>
            <person name="Rokhsar D.S."/>
            <person name="Boore J.L."/>
        </authorList>
    </citation>
    <scope>NUCLEOTIDE SEQUENCE [LARGE SCALE GENOMIC DNA]</scope>
    <source>
        <strain evidence="1 2">P6497</strain>
    </source>
</reference>
<dbReference type="InParanoid" id="G5A379"/>
<dbReference type="Proteomes" id="UP000002640">
    <property type="component" value="Unassembled WGS sequence"/>
</dbReference>
<evidence type="ECO:0000313" key="2">
    <source>
        <dbReference type="Proteomes" id="UP000002640"/>
    </source>
</evidence>
<dbReference type="EMBL" id="JH159159">
    <property type="protein sequence ID" value="EGZ10119.1"/>
    <property type="molecule type" value="Genomic_DNA"/>
</dbReference>
<feature type="non-terminal residue" evidence="1">
    <location>
        <position position="57"/>
    </location>
</feature>
<dbReference type="GeneID" id="20653127"/>
<dbReference type="AlphaFoldDB" id="G5A379"/>
<name>G5A379_PHYSP</name>
<sequence length="57" mass="6066">DSVKLDLMLQTIAGPVHLTEVTCLMFEGDEEDFILGNGMTVYLGIDVSAQLSHLAGG</sequence>
<dbReference type="KEGG" id="psoj:PHYSODRAFT_457550"/>
<organism evidence="1 2">
    <name type="scientific">Phytophthora sojae (strain P6497)</name>
    <name type="common">Soybean stem and root rot agent</name>
    <name type="synonym">Phytophthora megasperma f. sp. glycines</name>
    <dbReference type="NCBI Taxonomy" id="1094619"/>
    <lineage>
        <taxon>Eukaryota</taxon>
        <taxon>Sar</taxon>
        <taxon>Stramenopiles</taxon>
        <taxon>Oomycota</taxon>
        <taxon>Peronosporomycetes</taxon>
        <taxon>Peronosporales</taxon>
        <taxon>Peronosporaceae</taxon>
        <taxon>Phytophthora</taxon>
    </lineage>
</organism>
<keyword evidence="2" id="KW-1185">Reference proteome</keyword>
<gene>
    <name evidence="1" type="ORF">PHYSODRAFT_457550</name>
</gene>
<protein>
    <submittedName>
        <fullName evidence="1">Uncharacterized protein</fullName>
    </submittedName>
</protein>
<evidence type="ECO:0000313" key="1">
    <source>
        <dbReference type="EMBL" id="EGZ10119.1"/>
    </source>
</evidence>
<feature type="non-terminal residue" evidence="1">
    <location>
        <position position="1"/>
    </location>
</feature>
<dbReference type="RefSeq" id="XP_009534980.1">
    <property type="nucleotide sequence ID" value="XM_009536685.1"/>
</dbReference>
<accession>G5A379</accession>
<proteinExistence type="predicted"/>